<dbReference type="PANTHER" id="PTHR43685">
    <property type="entry name" value="GLYCOSYLTRANSFERASE"/>
    <property type="match status" value="1"/>
</dbReference>
<evidence type="ECO:0000256" key="3">
    <source>
        <dbReference type="ARBA" id="ARBA00022679"/>
    </source>
</evidence>
<evidence type="ECO:0000256" key="1">
    <source>
        <dbReference type="ARBA" id="ARBA00006739"/>
    </source>
</evidence>
<feature type="domain" description="Glycosyltransferase 2-like" evidence="4">
    <location>
        <begin position="8"/>
        <end position="145"/>
    </location>
</feature>
<keyword evidence="2" id="KW-0328">Glycosyltransferase</keyword>
<dbReference type="EMBL" id="SMFL01000007">
    <property type="protein sequence ID" value="TDE13134.1"/>
    <property type="molecule type" value="Genomic_DNA"/>
</dbReference>
<comment type="caution">
    <text evidence="5">The sequence shown here is derived from an EMBL/GenBank/DDBJ whole genome shotgun (WGS) entry which is preliminary data.</text>
</comment>
<sequence length="278" mass="32154">MTSAIKFSVLLPLYFKEDTKVLTQCFESLLEQTLPVPQVVLVIDGPVRDELLDVVARFKPKFLSFKILQLPENRGLANACNVGILECDHELIARMDTDDICYPQRFHEQIPIMHANPSLSALGSATQEFNHLPGDLGIYRQPPTSIDKIRKWAKFRNPINHPSVVFRKSDVLKVGGYRVDLVNFDDYFLWITLLQKGYQIENLKISLVHCRIGNDMIGRRQGWTYLKYELQFLAEARKLGFLNFSQQLISIFTRIPSRILPKSILQPVYLFFLRNNKK</sequence>
<dbReference type="GO" id="GO:0016757">
    <property type="term" value="F:glycosyltransferase activity"/>
    <property type="evidence" value="ECO:0007669"/>
    <property type="project" value="UniProtKB-KW"/>
</dbReference>
<evidence type="ECO:0000256" key="2">
    <source>
        <dbReference type="ARBA" id="ARBA00022676"/>
    </source>
</evidence>
<dbReference type="OrthoDB" id="9815829at2"/>
<dbReference type="SUPFAM" id="SSF53448">
    <property type="entry name" value="Nucleotide-diphospho-sugar transferases"/>
    <property type="match status" value="1"/>
</dbReference>
<dbReference type="PANTHER" id="PTHR43685:SF5">
    <property type="entry name" value="GLYCOSYLTRANSFERASE EPSE-RELATED"/>
    <property type="match status" value="1"/>
</dbReference>
<organism evidence="5 6">
    <name type="scientific">Dyadobacter psychrotolerans</name>
    <dbReference type="NCBI Taxonomy" id="2541721"/>
    <lineage>
        <taxon>Bacteria</taxon>
        <taxon>Pseudomonadati</taxon>
        <taxon>Bacteroidota</taxon>
        <taxon>Cytophagia</taxon>
        <taxon>Cytophagales</taxon>
        <taxon>Spirosomataceae</taxon>
        <taxon>Dyadobacter</taxon>
    </lineage>
</organism>
<evidence type="ECO:0000259" key="4">
    <source>
        <dbReference type="Pfam" id="PF00535"/>
    </source>
</evidence>
<dbReference type="Pfam" id="PF00535">
    <property type="entry name" value="Glycos_transf_2"/>
    <property type="match status" value="1"/>
</dbReference>
<comment type="similarity">
    <text evidence="1">Belongs to the glycosyltransferase 2 family.</text>
</comment>
<dbReference type="Proteomes" id="UP000294850">
    <property type="component" value="Unassembled WGS sequence"/>
</dbReference>
<dbReference type="RefSeq" id="WP_131959855.1">
    <property type="nucleotide sequence ID" value="NZ_SMFL01000007.1"/>
</dbReference>
<dbReference type="InterPro" id="IPR029044">
    <property type="entry name" value="Nucleotide-diphossugar_trans"/>
</dbReference>
<evidence type="ECO:0000313" key="6">
    <source>
        <dbReference type="Proteomes" id="UP000294850"/>
    </source>
</evidence>
<dbReference type="Gene3D" id="3.90.550.10">
    <property type="entry name" value="Spore Coat Polysaccharide Biosynthesis Protein SpsA, Chain A"/>
    <property type="match status" value="1"/>
</dbReference>
<reference evidence="5 6" key="1">
    <citation type="submission" date="2019-03" db="EMBL/GenBank/DDBJ databases">
        <title>Dyadobacter AR-3-6 sp. nov., isolated from arctic soil.</title>
        <authorList>
            <person name="Chaudhary D.K."/>
        </authorList>
    </citation>
    <scope>NUCLEOTIDE SEQUENCE [LARGE SCALE GENOMIC DNA]</scope>
    <source>
        <strain evidence="5 6">AR-3-6</strain>
    </source>
</reference>
<evidence type="ECO:0000313" key="5">
    <source>
        <dbReference type="EMBL" id="TDE13134.1"/>
    </source>
</evidence>
<gene>
    <name evidence="5" type="ORF">E0F88_18925</name>
</gene>
<name>A0A4R5DM34_9BACT</name>
<dbReference type="InterPro" id="IPR050834">
    <property type="entry name" value="Glycosyltransf_2"/>
</dbReference>
<keyword evidence="3 5" id="KW-0808">Transferase</keyword>
<dbReference type="AlphaFoldDB" id="A0A4R5DM34"/>
<protein>
    <submittedName>
        <fullName evidence="5">Glycosyltransferase</fullName>
    </submittedName>
</protein>
<dbReference type="InterPro" id="IPR001173">
    <property type="entry name" value="Glyco_trans_2-like"/>
</dbReference>
<proteinExistence type="inferred from homology"/>
<keyword evidence="6" id="KW-1185">Reference proteome</keyword>
<accession>A0A4R5DM34</accession>